<dbReference type="RefSeq" id="XP_033455792.1">
    <property type="nucleotide sequence ID" value="XM_033609020.1"/>
</dbReference>
<name>A0A6J3LSJ9_9PEZI</name>
<organism evidence="2">
    <name type="scientific">Dissoconium aciculare CBS 342.82</name>
    <dbReference type="NCBI Taxonomy" id="1314786"/>
    <lineage>
        <taxon>Eukaryota</taxon>
        <taxon>Fungi</taxon>
        <taxon>Dikarya</taxon>
        <taxon>Ascomycota</taxon>
        <taxon>Pezizomycotina</taxon>
        <taxon>Dothideomycetes</taxon>
        <taxon>Dothideomycetidae</taxon>
        <taxon>Mycosphaerellales</taxon>
        <taxon>Dissoconiaceae</taxon>
        <taxon>Dissoconium</taxon>
    </lineage>
</organism>
<sequence length="167" mass="18858">MNVSRVFLFSSPPLFASLASSSAAWAREKRATKTRTTRFCGTLELPRSYFCYFLRDPTRLFWRGGAFCLFCPQRINFCPYGYVPWYLLSILCCVYTRTRESWGCVFSTLGSGSGFLSLRCALCCVLVPVVFGFDSDEAESSVHHSRRKNCFAVSRILLFQIRGGGGD</sequence>
<accession>A0A6J3LSJ9</accession>
<evidence type="ECO:0000313" key="1">
    <source>
        <dbReference type="Proteomes" id="UP000504637"/>
    </source>
</evidence>
<dbReference type="Proteomes" id="UP000504637">
    <property type="component" value="Unplaced"/>
</dbReference>
<gene>
    <name evidence="2" type="ORF">K489DRAFT_89641</name>
</gene>
<reference evidence="2" key="3">
    <citation type="submission" date="2025-08" db="UniProtKB">
        <authorList>
            <consortium name="RefSeq"/>
        </authorList>
    </citation>
    <scope>IDENTIFICATION</scope>
    <source>
        <strain evidence="2">CBS 342.82</strain>
    </source>
</reference>
<proteinExistence type="predicted"/>
<reference evidence="2" key="1">
    <citation type="submission" date="2020-01" db="EMBL/GenBank/DDBJ databases">
        <authorList>
            <consortium name="DOE Joint Genome Institute"/>
            <person name="Haridas S."/>
            <person name="Albert R."/>
            <person name="Binder M."/>
            <person name="Bloem J."/>
            <person name="Labutti K."/>
            <person name="Salamov A."/>
            <person name="Andreopoulos B."/>
            <person name="Baker S.E."/>
            <person name="Barry K."/>
            <person name="Bills G."/>
            <person name="Bluhm B.H."/>
            <person name="Cannon C."/>
            <person name="Castanera R."/>
            <person name="Culley D.E."/>
            <person name="Daum C."/>
            <person name="Ezra D."/>
            <person name="Gonzalez J.B."/>
            <person name="Henrissat B."/>
            <person name="Kuo A."/>
            <person name="Liang C."/>
            <person name="Lipzen A."/>
            <person name="Lutzoni F."/>
            <person name="Magnuson J."/>
            <person name="Mondo S."/>
            <person name="Nolan M."/>
            <person name="Ohm R."/>
            <person name="Pangilinan J."/>
            <person name="Park H.-J."/>
            <person name="Ramirez L."/>
            <person name="Alfaro M."/>
            <person name="Sun H."/>
            <person name="Tritt A."/>
            <person name="Yoshinaga Y."/>
            <person name="Zwiers L.-H."/>
            <person name="Turgeon B.G."/>
            <person name="Goodwin S.B."/>
            <person name="Spatafora J.W."/>
            <person name="Crous P.W."/>
            <person name="Grigoriev I.V."/>
        </authorList>
    </citation>
    <scope>NUCLEOTIDE SEQUENCE</scope>
    <source>
        <strain evidence="2">CBS 342.82</strain>
    </source>
</reference>
<evidence type="ECO:0000313" key="2">
    <source>
        <dbReference type="RefSeq" id="XP_033455792.1"/>
    </source>
</evidence>
<dbReference type="GeneID" id="54366821"/>
<keyword evidence="1" id="KW-1185">Reference proteome</keyword>
<reference evidence="2" key="2">
    <citation type="submission" date="2020-04" db="EMBL/GenBank/DDBJ databases">
        <authorList>
            <consortium name="NCBI Genome Project"/>
        </authorList>
    </citation>
    <scope>NUCLEOTIDE SEQUENCE</scope>
    <source>
        <strain evidence="2">CBS 342.82</strain>
    </source>
</reference>
<dbReference type="AlphaFoldDB" id="A0A6J3LSJ9"/>
<protein>
    <submittedName>
        <fullName evidence="2">Uncharacterized protein</fullName>
    </submittedName>
</protein>